<dbReference type="EMBL" id="JAFHKK010000003">
    <property type="protein sequence ID" value="MBN2963709.1"/>
    <property type="molecule type" value="Genomic_DNA"/>
</dbReference>
<dbReference type="Pfam" id="PF00857">
    <property type="entry name" value="Isochorismatase"/>
    <property type="match status" value="1"/>
</dbReference>
<sequence>MRIEKENTLLMVVDVQERLIPHVANSVALVENIAKLIEGFKHLGVPTVLNEQYRKGLGETLPSIKTLLEGVKCYEKATFSCCQNTPTLTHVLESGKKVVVVVGAETHVCILQTCLDLLASGVLPVVVVDCVSSRKTLDHDIALKRMAHSGVVLSTLESILFELCKSSKEPTFKAISALIK</sequence>
<organism evidence="2 3">
    <name type="scientific">Sulfurospirillum tamanense</name>
    <dbReference type="NCBI Taxonomy" id="2813362"/>
    <lineage>
        <taxon>Bacteria</taxon>
        <taxon>Pseudomonadati</taxon>
        <taxon>Campylobacterota</taxon>
        <taxon>Epsilonproteobacteria</taxon>
        <taxon>Campylobacterales</taxon>
        <taxon>Sulfurospirillaceae</taxon>
        <taxon>Sulfurospirillum</taxon>
    </lineage>
</organism>
<accession>A0ABS2WPY6</accession>
<dbReference type="InterPro" id="IPR000868">
    <property type="entry name" value="Isochorismatase-like_dom"/>
</dbReference>
<dbReference type="RefSeq" id="WP_205458139.1">
    <property type="nucleotide sequence ID" value="NZ_JAFHKK010000003.1"/>
</dbReference>
<protein>
    <submittedName>
        <fullName evidence="2">Isochorismatase family protein</fullName>
    </submittedName>
</protein>
<proteinExistence type="predicted"/>
<reference evidence="2 3" key="2">
    <citation type="submission" date="2021-02" db="EMBL/GenBank/DDBJ databases">
        <title>Sulfurospirillum tamanensis sp. nov.</title>
        <authorList>
            <person name="Frolova A."/>
            <person name="Merkel A."/>
            <person name="Slobodkin A."/>
        </authorList>
    </citation>
    <scope>NUCLEOTIDE SEQUENCE [LARGE SCALE GENOMIC DNA]</scope>
    <source>
        <strain evidence="2 3">T05b</strain>
    </source>
</reference>
<name>A0ABS2WPY6_9BACT</name>
<dbReference type="InterPro" id="IPR036380">
    <property type="entry name" value="Isochorismatase-like_sf"/>
</dbReference>
<keyword evidence="3" id="KW-1185">Reference proteome</keyword>
<dbReference type="Proteomes" id="UP000703590">
    <property type="component" value="Unassembled WGS sequence"/>
</dbReference>
<dbReference type="PANTHER" id="PTHR14119">
    <property type="entry name" value="HYDROLASE"/>
    <property type="match status" value="1"/>
</dbReference>
<dbReference type="PANTHER" id="PTHR14119:SF3">
    <property type="entry name" value="ISOCHORISMATASE DOMAIN-CONTAINING PROTEIN 2"/>
    <property type="match status" value="1"/>
</dbReference>
<reference evidence="2 3" key="3">
    <citation type="submission" date="2021-02" db="EMBL/GenBank/DDBJ databases">
        <authorList>
            <person name="Merkel A.Y."/>
        </authorList>
    </citation>
    <scope>NUCLEOTIDE SEQUENCE [LARGE SCALE GENOMIC DNA]</scope>
    <source>
        <strain evidence="2 3">T05b</strain>
    </source>
</reference>
<dbReference type="InterPro" id="IPR050993">
    <property type="entry name" value="Isochorismatase_domain"/>
</dbReference>
<feature type="domain" description="Isochorismatase-like" evidence="1">
    <location>
        <begin position="8"/>
        <end position="157"/>
    </location>
</feature>
<evidence type="ECO:0000313" key="2">
    <source>
        <dbReference type="EMBL" id="MBN2963709.1"/>
    </source>
</evidence>
<dbReference type="SUPFAM" id="SSF52499">
    <property type="entry name" value="Isochorismatase-like hydrolases"/>
    <property type="match status" value="1"/>
</dbReference>
<gene>
    <name evidence="2" type="ORF">JWV37_02860</name>
</gene>
<evidence type="ECO:0000259" key="1">
    <source>
        <dbReference type="Pfam" id="PF00857"/>
    </source>
</evidence>
<reference evidence="3" key="1">
    <citation type="submission" date="2021-02" db="EMBL/GenBank/DDBJ databases">
        <title>Sulfurospirillum tamanensis sp. nov.</title>
        <authorList>
            <person name="Merkel A.Y."/>
        </authorList>
    </citation>
    <scope>NUCLEOTIDE SEQUENCE [LARGE SCALE GENOMIC DNA]</scope>
    <source>
        <strain evidence="3">T05b</strain>
    </source>
</reference>
<evidence type="ECO:0000313" key="3">
    <source>
        <dbReference type="Proteomes" id="UP000703590"/>
    </source>
</evidence>
<comment type="caution">
    <text evidence="2">The sequence shown here is derived from an EMBL/GenBank/DDBJ whole genome shotgun (WGS) entry which is preliminary data.</text>
</comment>
<dbReference type="Gene3D" id="3.40.50.850">
    <property type="entry name" value="Isochorismatase-like"/>
    <property type="match status" value="1"/>
</dbReference>